<dbReference type="PANTHER" id="PTHR16222:SF24">
    <property type="entry name" value="ADP-RIBOSYLHYDROLASE ARH3"/>
    <property type="match status" value="1"/>
</dbReference>
<dbReference type="PATRIC" id="fig|1807.13.peg.1035"/>
<dbReference type="GO" id="GO:0016787">
    <property type="term" value="F:hydrolase activity"/>
    <property type="evidence" value="ECO:0007669"/>
    <property type="project" value="UniProtKB-KW"/>
</dbReference>
<evidence type="ECO:0000313" key="4">
    <source>
        <dbReference type="EMBL" id="KKF03860.1"/>
    </source>
</evidence>
<evidence type="ECO:0000256" key="3">
    <source>
        <dbReference type="PIRSR" id="PIRSR605502-1"/>
    </source>
</evidence>
<comment type="caution">
    <text evidence="4">The sequence shown here is derived from an EMBL/GenBank/DDBJ whole genome shotgun (WGS) entry which is preliminary data.</text>
</comment>
<feature type="binding site" evidence="3">
    <location>
        <position position="303"/>
    </location>
    <ligand>
        <name>Mg(2+)</name>
        <dbReference type="ChEBI" id="CHEBI:18420"/>
        <label>1</label>
    </ligand>
</feature>
<sequence>MTTRTATQARYRNALIGLAAGDAWGYQVEFRKYAQMTAYPVPAPKKVWRISDDTQMTLALHDALVDAGDQLDDIDVVTKAITARFLEWQVDRDNNRAPGATCMGSLARLRHGAHWHDADGALPRYGCGAVMRLAPAALCPEPVWLGITALQAVLTHKHPRAIASALVLADAIRSATRLRGHFLEHAISAAMSIVTGESPWLRDEFLLDVLSPMTSDVAGMLAEGVRDVLLDALLDAYTVKQELVTLSPADYGDPCTGIGEGWESGSAVAVGLLVADMATAPGRRRAPLNGREGLAWAATSNGDSDSIASIAGAVIGAAHTGSSYWAAVKMTPRFEPRYAKALRHAPGAARSFLAAPSAVGR</sequence>
<dbReference type="RefSeq" id="WP_046361208.1">
    <property type="nucleotide sequence ID" value="NZ_LAUZ02000007.1"/>
</dbReference>
<comment type="cofactor">
    <cofactor evidence="3">
        <name>Mg(2+)</name>
        <dbReference type="ChEBI" id="CHEBI:18420"/>
    </cofactor>
    <text evidence="3">Binds 2 magnesium ions per subunit.</text>
</comment>
<dbReference type="SUPFAM" id="SSF101478">
    <property type="entry name" value="ADP-ribosylglycohydrolase"/>
    <property type="match status" value="1"/>
</dbReference>
<organism evidence="4 5">
    <name type="scientific">Mycolicibacterium obuense</name>
    <dbReference type="NCBI Taxonomy" id="1807"/>
    <lineage>
        <taxon>Bacteria</taxon>
        <taxon>Bacillati</taxon>
        <taxon>Actinomycetota</taxon>
        <taxon>Actinomycetes</taxon>
        <taxon>Mycobacteriales</taxon>
        <taxon>Mycobacteriaceae</taxon>
        <taxon>Mycolicibacterium</taxon>
    </lineage>
</organism>
<keyword evidence="5" id="KW-1185">Reference proteome</keyword>
<keyword evidence="3" id="KW-0460">Magnesium</keyword>
<evidence type="ECO:0000256" key="1">
    <source>
        <dbReference type="ARBA" id="ARBA00010702"/>
    </source>
</evidence>
<keyword evidence="3" id="KW-0479">Metal-binding</keyword>
<evidence type="ECO:0000313" key="5">
    <source>
        <dbReference type="Proteomes" id="UP000034150"/>
    </source>
</evidence>
<comment type="similarity">
    <text evidence="1">Belongs to the ADP-ribosylglycohydrolase family.</text>
</comment>
<feature type="binding site" evidence="3">
    <location>
        <position position="52"/>
    </location>
    <ligand>
        <name>Mg(2+)</name>
        <dbReference type="ChEBI" id="CHEBI:18420"/>
        <label>1</label>
    </ligand>
</feature>
<dbReference type="PANTHER" id="PTHR16222">
    <property type="entry name" value="ADP-RIBOSYLGLYCOHYDROLASE"/>
    <property type="match status" value="1"/>
</dbReference>
<dbReference type="InterPro" id="IPR005502">
    <property type="entry name" value="Ribosyl_crysJ1"/>
</dbReference>
<reference evidence="4 5" key="1">
    <citation type="journal article" date="2015" name="Genome Announc.">
        <title>Draft Genome Sequence of Mycobacterium obuense Strain UC1, Isolated from Patient Sputum.</title>
        <authorList>
            <person name="Greninger A.L."/>
            <person name="Cunningham G."/>
            <person name="Hsu E.D."/>
            <person name="Yu J.M."/>
            <person name="Chiu C.Y."/>
            <person name="Miller S."/>
        </authorList>
    </citation>
    <scope>NUCLEOTIDE SEQUENCE [LARGE SCALE GENOMIC DNA]</scope>
    <source>
        <strain evidence="4 5">UC1</strain>
    </source>
</reference>
<dbReference type="Gene3D" id="1.10.4080.10">
    <property type="entry name" value="ADP-ribosylation/Crystallin J1"/>
    <property type="match status" value="1"/>
</dbReference>
<dbReference type="EMBL" id="LAUZ02000007">
    <property type="protein sequence ID" value="KKF03860.1"/>
    <property type="molecule type" value="Genomic_DNA"/>
</dbReference>
<name>A0A0M2K9H2_9MYCO</name>
<feature type="binding site" evidence="3">
    <location>
        <position position="305"/>
    </location>
    <ligand>
        <name>Mg(2+)</name>
        <dbReference type="ChEBI" id="CHEBI:18420"/>
        <label>2</label>
    </ligand>
</feature>
<dbReference type="OrthoDB" id="4871367at2"/>
<dbReference type="Pfam" id="PF03747">
    <property type="entry name" value="ADP_ribosyl_GH"/>
    <property type="match status" value="1"/>
</dbReference>
<feature type="binding site" evidence="3">
    <location>
        <position position="306"/>
    </location>
    <ligand>
        <name>Mg(2+)</name>
        <dbReference type="ChEBI" id="CHEBI:18420"/>
        <label>1</label>
    </ligand>
</feature>
<dbReference type="InterPro" id="IPR050792">
    <property type="entry name" value="ADP-ribosylglycohydrolase"/>
</dbReference>
<dbReference type="AlphaFoldDB" id="A0A0M2K9H2"/>
<accession>A0A0M2K9H2</accession>
<proteinExistence type="inferred from homology"/>
<protein>
    <submittedName>
        <fullName evidence="4">Glycohydrolase</fullName>
    </submittedName>
</protein>
<feature type="binding site" evidence="3">
    <location>
        <position position="53"/>
    </location>
    <ligand>
        <name>Mg(2+)</name>
        <dbReference type="ChEBI" id="CHEBI:18420"/>
        <label>1</label>
    </ligand>
</feature>
<gene>
    <name evidence="4" type="ORF">WN67_01115</name>
</gene>
<keyword evidence="2" id="KW-0378">Hydrolase</keyword>
<dbReference type="Proteomes" id="UP000034150">
    <property type="component" value="Unassembled WGS sequence"/>
</dbReference>
<evidence type="ECO:0000256" key="2">
    <source>
        <dbReference type="ARBA" id="ARBA00022801"/>
    </source>
</evidence>
<dbReference type="InterPro" id="IPR036705">
    <property type="entry name" value="Ribosyl_crysJ1_sf"/>
</dbReference>
<dbReference type="GO" id="GO:0046872">
    <property type="term" value="F:metal ion binding"/>
    <property type="evidence" value="ECO:0007669"/>
    <property type="project" value="UniProtKB-KW"/>
</dbReference>
<feature type="binding site" evidence="3">
    <location>
        <position position="51"/>
    </location>
    <ligand>
        <name>Mg(2+)</name>
        <dbReference type="ChEBI" id="CHEBI:18420"/>
        <label>1</label>
    </ligand>
</feature>